<evidence type="ECO:0000313" key="7">
    <source>
        <dbReference type="RefSeq" id="XP_030375190.1"/>
    </source>
</evidence>
<reference evidence="7" key="1">
    <citation type="submission" date="2025-08" db="UniProtKB">
        <authorList>
            <consortium name="RefSeq"/>
        </authorList>
    </citation>
    <scope>IDENTIFICATION</scope>
    <source>
        <strain evidence="7">11010-0011.00</strain>
        <tissue evidence="7">Whole body</tissue>
    </source>
</reference>
<dbReference type="CTD" id="55187"/>
<dbReference type="RefSeq" id="XP_030375190.1">
    <property type="nucleotide sequence ID" value="XM_030519330.1"/>
</dbReference>
<evidence type="ECO:0000256" key="3">
    <source>
        <dbReference type="ARBA" id="ARBA00023055"/>
    </source>
</evidence>
<dbReference type="PROSITE" id="PS50231">
    <property type="entry name" value="RICIN_B_LECTIN"/>
    <property type="match status" value="1"/>
</dbReference>
<dbReference type="InterPro" id="IPR026854">
    <property type="entry name" value="VPS13_N"/>
</dbReference>
<feature type="region of interest" description="Disordered" evidence="4">
    <location>
        <begin position="710"/>
        <end position="739"/>
    </location>
</feature>
<organism evidence="6 7">
    <name type="scientific">Drosophila lebanonensis</name>
    <name type="common">Fruit fly</name>
    <name type="synonym">Scaptodrosophila lebanonensis</name>
    <dbReference type="NCBI Taxonomy" id="7225"/>
    <lineage>
        <taxon>Eukaryota</taxon>
        <taxon>Metazoa</taxon>
        <taxon>Ecdysozoa</taxon>
        <taxon>Arthropoda</taxon>
        <taxon>Hexapoda</taxon>
        <taxon>Insecta</taxon>
        <taxon>Pterygota</taxon>
        <taxon>Neoptera</taxon>
        <taxon>Endopterygota</taxon>
        <taxon>Diptera</taxon>
        <taxon>Brachycera</taxon>
        <taxon>Muscomorpha</taxon>
        <taxon>Ephydroidea</taxon>
        <taxon>Drosophilidae</taxon>
        <taxon>Scaptodrosophila</taxon>
    </lineage>
</organism>
<dbReference type="PROSITE" id="PS50802">
    <property type="entry name" value="OTU"/>
    <property type="match status" value="1"/>
</dbReference>
<name>A0A6J2TIC3_DROLE</name>
<keyword evidence="2" id="KW-0813">Transport</keyword>
<keyword evidence="6" id="KW-1185">Reference proteome</keyword>
<dbReference type="Pfam" id="PF12624">
    <property type="entry name" value="VPS13_N"/>
    <property type="match status" value="1"/>
</dbReference>
<evidence type="ECO:0000259" key="5">
    <source>
        <dbReference type="PROSITE" id="PS50802"/>
    </source>
</evidence>
<dbReference type="PANTHER" id="PTHR16166">
    <property type="entry name" value="VACUOLAR PROTEIN SORTING-ASSOCIATED PROTEIN VPS13"/>
    <property type="match status" value="1"/>
</dbReference>
<proteinExistence type="inferred from homology"/>
<dbReference type="InterPro" id="IPR026847">
    <property type="entry name" value="VPS13"/>
</dbReference>
<dbReference type="Pfam" id="PF25033">
    <property type="entry name" value="VPS13_M"/>
    <property type="match status" value="1"/>
</dbReference>
<evidence type="ECO:0000313" key="6">
    <source>
        <dbReference type="Proteomes" id="UP000504634"/>
    </source>
</evidence>
<accession>A0A6J2TIC3</accession>
<dbReference type="InterPro" id="IPR003323">
    <property type="entry name" value="OTU_dom"/>
</dbReference>
<evidence type="ECO:0000256" key="2">
    <source>
        <dbReference type="ARBA" id="ARBA00022448"/>
    </source>
</evidence>
<dbReference type="GO" id="GO:0006623">
    <property type="term" value="P:protein targeting to vacuole"/>
    <property type="evidence" value="ECO:0007669"/>
    <property type="project" value="TreeGrafter"/>
</dbReference>
<dbReference type="Pfam" id="PF25036">
    <property type="entry name" value="VPS13_VAB"/>
    <property type="match status" value="1"/>
</dbReference>
<comment type="similarity">
    <text evidence="1">Belongs to the VPS13 family.</text>
</comment>
<dbReference type="GeneID" id="115624592"/>
<sequence>MLRDLITWVLNTYLGKYLENLNSAQLSVALLSGEVELENVPIRKDALRSFGLPIEVSAGSIRKIKLQVPVRQFTTSPWCISVEGLFCVICPKDIENWDDTKEKVVDLEYKLTVLDAAEAKWRSEKGQQIESYYFSSYNSWLKYGTNMATNIIDNIELKISDVHFRYEDAVDVANSQIAAGIKIGSLTAQSCDCNWVAGANRQVNNEKTYKIVELNDLSLYWDILYEDIKCQKYSNQELLSSMSTTCEIRPHKFIIKPISATARWKREKCQQLILSKDRPRVSCEILVPEVIISLSNIQHGQMLDKIAGIRKIKEIRNYRLKRPGFTILEDPKLWWKYVLDCHGITLKTSEEKFLTFQENLRYMRLYQKLIRNPNENLTKDEKSFKSIFESDRNVADLIILRRICFEKVFTKGLSLKSHDIKGKGMLFHWFPNWMGWYGNNSSQNSEQDEGLKNLEDDILVALEDSLQSSSDIKRDAIFGYFTIQLLNGRVILNSESEENGSEMQNYMEMQFKNFSSFLQLNPLLTSHAIGISLGEICLLDKTNEATKHPFLIKPQLDTATMAKQADNKNTLKKTSVDEPLFELRYENNNQIQFSLNIKSKSLDITYNTDAVHWLLNFFHKSQKTITIRKKNSDIKKKNFINNWNEMFVGNESHRKSWTFEIEVFAPRIIFLENYKVNNSLMILMDFGKFQMLKTDFQNKASTINSKVIDPIDDRSDDDEAFMTPCSTPPASEKSGSESPTLHENLIDELVINKDTQLETALHRKIYNKYTIHLTDLQVLVCKYQERWQASLKSSSNFHLIDKFNITLALEQRTMFTSDPDYPAFTLIGTLPTILIHGNEENINNFFDIMHPITCSTGLVNKSDNTEENKVHLDEQTQSENSSGENRLVIQFVIGQMIIEMQSKEKSIAELQIIGARAGLVKTSEETNITMSVHGLLLVDAIQSFGPDFELLVASHRHVGMDSFSGSLKHSTACSPVTPGSPDHFIFQRPTSPHIINSAVQNIQKGFDAEGNDDGGLNALITIEIKIVAPNANNPFYLQTTNIAFNNLDIIANQDTILELMDFTKRTILNQKIFLMSNKGENKDIVIAPKESEDGLNYGHNEIVFDFFRLNILILYTINRENYTIARKVGTLTMSEAKICASIQPDVSVRGSLGGIQIIDITPEGICHQRILAVGKNLESSNSELHRQSIIDRLSNEIYFTNFDDQKYEEMNALNFKIQWSDRAALKVHVRMASVWYTHCPRFLQDLNVCVTHFKRSLRQFFTSIGNKATDMAKEFVQQIKDVNYYAKPTQHQEEQNKLSVFSLDVIINSPVIILPVSNESTEVLVANLGKISCCNTNHYNNVNPFCGESIETYDVEIRNINLYSLNIMSEVEDRSMTIYKAKEMYSCKNDAVPILHDTAISLKFSRAYKCVSNDENHVQTFSVEGSMVETLKISLFRKQYEQLIDSIQNATNFSYGVAPGDAVQDILSSSTTNYNSIDAKENSVVTTIQFSVPVLEINLQNEHHETLINIIFKDFKVNNQIRGNETDLEIILKSVLMEDLKSEMTSPFRSMVTSINLEKGAKTKEQTSSSCPDLPNLFSKYKNMSLSMPCNLNDSVKLSSFHKELQSGFYKKNKFNDRKNENLVIYKSHIQSIPRAQENGRTKTEKLSSIEFNCLNLAICVDRWFMIFDFFGLVSNTRKNEDFQVKPHISQESTNEFCSKLRVSIRSLNFTLIRNESQLSRVNVSNATFIIFQETNVKTVEGCLGSISLYDLTKFGHIYKQKFVTSGTEAVNFVYKKKLSELEALQALDSDSILRINMSSVHYVHTKRFVIELHLFIKELLQLQTPVIKKLKLQNVDRDRTSQPSKIKLSIQADSPLIVLPASYNSNYVLVANLGKFTLKNRFHFASDECVISKKGDAANITEILDVMHIDLVNINLFSGERCTDITKSGQHNSGEWIVIANMDIAILGRKLFNESCYLKLQVERNLNTNFDRVCPDISVKGTFSKLNGILDIQQYKLIKSFLNNNLGEQIDDVYYNYANNLCQSIEKLSALQQFAKEQARSTVHNLLSITILLEDVSILLVLNSTPKKSLQPLTCIHFIKSSLEIDSFSDGSQDIDLISSNILIVDERTGGETKNVNVFRNILQPSKKETLSNNTVQAEIHCRKRLNSSKYTIMLNNMRVMAILRFLEEFKNYIQEEPLNSAPIQYLTSQVISKSRSDLENSSINEFVINITDSEIIFVEQCSQMDSNAIILKSTTVISYKPNSNSLPLSININHLEIFSCSLDAEDESALSIIDPFTLNIELRNNCLGVFIHKNLNIRLSYVDMKLFSRMLQSIPSQTAQSQTNLSKTNSDFEKIAPLLAMGFEITDCWSAMELNNWKLNESAIWLSQQKHNTNPNPALELKNALLDANLISICVIDDCMDADVPLLEISLSKMLLKYKFKTKKIEKDNSNTTYLTEGDIETEMSINYYNRRLSGWEPVAELWECTGKWKYIKTYTDKKNIFEINIDSKQILKLNITSTLIELFNMVFKNWTNDFSDKENKNAAFRQRTPFIPFALQNLTGTPLLFKPIYAQLGDIACLDTHQQELIKNWISVQPNEVKTFDFSHKTKMRHIDSHQLNLHQILVQIHGWTLIGPISIDKVGVFFRATNLDAHYAKKTRIVFEISLIGSAQKLIKVRSALSVINKLDREIILKMVAVNDQYESTSNICAIGSQEQQCIPLKFIDASLYIKHNLNRDQLKSSKNFGNEVEEVGFSNHEISWKHCGKDYVQNLQICYDVNKSILYTLMYMTREIYLGKEPNLPGHTITLLPPLKLNNMLCCDLIYEINGSASGRISSSESVNIYNVNISESFNLSITLDNFQLSGQLKVPMSHNGIVEPKLKLIDIQNRELHLRISIQYFKGKGMEIYISAPVWIINKTGLPLIYKQEGASNTASGQFDEHERARQVSPLMFSFSDQEGSPALEVRLGSSYGTNNLWCKSFSIHKNITHRELRAEHTNGCYAIGISVRRGRGIYSCTTFVTLSPRFQLHNKSGYKLEFAQKCDIAKLDIKPHNIISAPVDCNFPFHWPNWDREPLICVRIADVEFCCWSKGIPINEVQSLYINVRNEWGEMFFLRLEVISKGATYVLLFTDARSLPPPIRIDNCSEVVITFFQMGSKPHWPTPVRPQSSLSYVMDDPLGNQTLLMEAPGGNTIEFPINKTNTIKGLTYSNFIYIAFHKTFDQFNSDIKKNELVYQQLVLGVRDKKVIIMEKNSGDRSQLWLMNSNGQIEHEGSSPPFPSNESNSVRMVLDLERPPNPTQFTKLVVRAPNKQRITTQTWRFENGRLMCHANMCVQAFGGLMGLKPNAEAGLGRIELPNAETIPIEQNVVAQKLRPGSGQLEVSMKMDGPICTVQICDIKLKLNDICLAPDLLWTHASLNNRQIVDEGKQHDLYEYLVCVELPKGIGVSIITRKPCEEIMYISLENISADIIHSNVEQSLDLKISYFQIDNQLLDAVTPVSLHSSKISNSDAQKNAIVLKLKTLPSPNKSAIIFKYLTLDMKPCIAYMEERLILKVASFLGYGKFNVNSSSLHFPNEFKDFEERMMLKDMKRYYFENFSIGSTQVRLSALTSSKLPPELQETKKALGLTLIKFEDALIELDKFSDKYHFETMDVYLRALKIHYVNQIKWHAASILGSVDFLGNPLGFANDLSEGVSGLIFEGSVKSLVKNVTHGISNSTAKLTETLSDSLGRVVLDDHDNETRQRILELQSNTSSGHLAAGIKGFGFGLLGGVTSIVRHTYDGAQADGVPGFLSGLGKGLVGTVTKPIIGVLDLASETASAVRETSRGTHRNSPDRKRLPRCVTGAPGGLLPSYSSRQSKGQQYLYIINRRNFDEKIISYEPNLWSDKEARLRLLVSTEFVRVFSLCDGNPTITFESHLSEILSCHPLITNSGTTPSTSKMQASYYIEISTNLPKITRPRIRCRTEESAETASRCINYAKSVFDEREHSL</sequence>
<dbReference type="OrthoDB" id="272810at2759"/>
<dbReference type="InterPro" id="IPR056747">
    <property type="entry name" value="VPS13-like_M"/>
</dbReference>
<evidence type="ECO:0000256" key="4">
    <source>
        <dbReference type="SAM" id="MobiDB-lite"/>
    </source>
</evidence>
<gene>
    <name evidence="7" type="primary">LOC115624592</name>
</gene>
<dbReference type="CDD" id="cd23453">
    <property type="entry name" value="beta-trefoil_Ricin_VPS13D"/>
    <property type="match status" value="1"/>
</dbReference>
<evidence type="ECO:0000256" key="1">
    <source>
        <dbReference type="ARBA" id="ARBA00006545"/>
    </source>
</evidence>
<dbReference type="Proteomes" id="UP000504634">
    <property type="component" value="Unplaced"/>
</dbReference>
<protein>
    <submittedName>
        <fullName evidence="7">Vacuolar protein sorting-associated protein 13D</fullName>
    </submittedName>
</protein>
<keyword evidence="3" id="KW-0445">Lipid transport</keyword>
<dbReference type="GO" id="GO:0007005">
    <property type="term" value="P:mitochondrion organization"/>
    <property type="evidence" value="ECO:0007669"/>
    <property type="project" value="TreeGrafter"/>
</dbReference>
<dbReference type="GO" id="GO:0006869">
    <property type="term" value="P:lipid transport"/>
    <property type="evidence" value="ECO:0007669"/>
    <property type="project" value="UniProtKB-KW"/>
</dbReference>
<dbReference type="InterPro" id="IPR009543">
    <property type="entry name" value="VPS13_VAB"/>
</dbReference>
<dbReference type="GO" id="GO:0045053">
    <property type="term" value="P:protein retention in Golgi apparatus"/>
    <property type="evidence" value="ECO:0007669"/>
    <property type="project" value="TreeGrafter"/>
</dbReference>
<dbReference type="PANTHER" id="PTHR16166:SF141">
    <property type="entry name" value="INTERMEMBRANE LIPID TRANSFER PROTEIN VPS13D"/>
    <property type="match status" value="1"/>
</dbReference>
<feature type="domain" description="OTU" evidence="5">
    <location>
        <begin position="1155"/>
        <end position="1345"/>
    </location>
</feature>